<sequence>MRILASSILFILFTACASYPKKQQFTQVTASTQNIINPYFSDTSKDYVYKANIDAFGNSFGGLFIVKKIGEKSHRMVFTTEMGTTIFDFSIKDQRFTVHKILKDMDRKILLNILQQDLTALVTEKLETSQRYQKGHQTLYESQLLNKKHYFYFRQNQLKSISRTKNGKEKVAHIFSDVEGNLAKSIRITHNNLPLQLTFKAL</sequence>
<evidence type="ECO:0008006" key="4">
    <source>
        <dbReference type="Google" id="ProtNLM"/>
    </source>
</evidence>
<proteinExistence type="predicted"/>
<evidence type="ECO:0000313" key="3">
    <source>
        <dbReference type="Proteomes" id="UP001595814"/>
    </source>
</evidence>
<gene>
    <name evidence="2" type="ORF">ACFOUT_05645</name>
</gene>
<keyword evidence="1" id="KW-0732">Signal</keyword>
<accession>A0ABV8JP10</accession>
<dbReference type="Proteomes" id="UP001595814">
    <property type="component" value="Unassembled WGS sequence"/>
</dbReference>
<feature type="chain" id="PRO_5046084783" description="DUF4292 domain-containing protein" evidence="1">
    <location>
        <begin position="18"/>
        <end position="202"/>
    </location>
</feature>
<keyword evidence="3" id="KW-1185">Reference proteome</keyword>
<organism evidence="2 3">
    <name type="scientific">Euzebyella saccharophila</name>
    <dbReference type="NCBI Taxonomy" id="679664"/>
    <lineage>
        <taxon>Bacteria</taxon>
        <taxon>Pseudomonadati</taxon>
        <taxon>Bacteroidota</taxon>
        <taxon>Flavobacteriia</taxon>
        <taxon>Flavobacteriales</taxon>
        <taxon>Flavobacteriaceae</taxon>
        <taxon>Euzebyella</taxon>
    </lineage>
</organism>
<protein>
    <recommendedName>
        <fullName evidence="4">DUF4292 domain-containing protein</fullName>
    </recommendedName>
</protein>
<comment type="caution">
    <text evidence="2">The sequence shown here is derived from an EMBL/GenBank/DDBJ whole genome shotgun (WGS) entry which is preliminary data.</text>
</comment>
<dbReference type="PROSITE" id="PS51257">
    <property type="entry name" value="PROKAR_LIPOPROTEIN"/>
    <property type="match status" value="1"/>
</dbReference>
<name>A0ABV8JP10_9FLAO</name>
<evidence type="ECO:0000313" key="2">
    <source>
        <dbReference type="EMBL" id="MFC4095346.1"/>
    </source>
</evidence>
<evidence type="ECO:0000256" key="1">
    <source>
        <dbReference type="SAM" id="SignalP"/>
    </source>
</evidence>
<feature type="signal peptide" evidence="1">
    <location>
        <begin position="1"/>
        <end position="17"/>
    </location>
</feature>
<dbReference type="EMBL" id="JBHSAW010000004">
    <property type="protein sequence ID" value="MFC4095346.1"/>
    <property type="molecule type" value="Genomic_DNA"/>
</dbReference>
<reference evidence="3" key="1">
    <citation type="journal article" date="2019" name="Int. J. Syst. Evol. Microbiol.">
        <title>The Global Catalogue of Microorganisms (GCM) 10K type strain sequencing project: providing services to taxonomists for standard genome sequencing and annotation.</title>
        <authorList>
            <consortium name="The Broad Institute Genomics Platform"/>
            <consortium name="The Broad Institute Genome Sequencing Center for Infectious Disease"/>
            <person name="Wu L."/>
            <person name="Ma J."/>
        </authorList>
    </citation>
    <scope>NUCLEOTIDE SEQUENCE [LARGE SCALE GENOMIC DNA]</scope>
    <source>
        <strain evidence="3">CECT 7477</strain>
    </source>
</reference>
<dbReference type="RefSeq" id="WP_192460959.1">
    <property type="nucleotide sequence ID" value="NZ_JACYFJ010000001.1"/>
</dbReference>